<evidence type="ECO:0000256" key="12">
    <source>
        <dbReference type="ARBA" id="ARBA00049020"/>
    </source>
</evidence>
<dbReference type="GO" id="GO:0009231">
    <property type="term" value="P:riboflavin biosynthetic process"/>
    <property type="evidence" value="ECO:0007669"/>
    <property type="project" value="UniProtKB-KW"/>
</dbReference>
<evidence type="ECO:0000259" key="13">
    <source>
        <dbReference type="Pfam" id="PF01872"/>
    </source>
</evidence>
<dbReference type="EMBL" id="JAEUBF010000974">
    <property type="protein sequence ID" value="KAH3673539.1"/>
    <property type="molecule type" value="Genomic_DNA"/>
</dbReference>
<evidence type="ECO:0000256" key="7">
    <source>
        <dbReference type="ARBA" id="ARBA00022857"/>
    </source>
</evidence>
<dbReference type="GO" id="GO:0008703">
    <property type="term" value="F:5-amino-6-(5-phosphoribosylamino)uracil reductase activity"/>
    <property type="evidence" value="ECO:0007669"/>
    <property type="project" value="InterPro"/>
</dbReference>
<keyword evidence="15" id="KW-1185">Reference proteome</keyword>
<comment type="pathway">
    <text evidence="2">Cofactor biosynthesis; riboflavin biosynthesis.</text>
</comment>
<protein>
    <recommendedName>
        <fullName evidence="5">2,5-diamino-6-ribosylamino-4(3H)-pyrimidinone 5'-phosphate reductase</fullName>
        <ecNumber evidence="4">1.1.1.302</ecNumber>
    </recommendedName>
    <alternativeName>
        <fullName evidence="10">2,5-diamino-6-(5-phospho-D-ribosylamino)pyrimidin-4(3H)-one reductase</fullName>
    </alternativeName>
    <alternativeName>
        <fullName evidence="9">2,5-diamino-6-ribitylamino-4(3H)-pyrimidinone 5'-phosphate synthase</fullName>
    </alternativeName>
</protein>
<comment type="catalytic activity">
    <reaction evidence="11">
        <text>2,5-diamino-6-(1-D-ribitylamino)pyrimidin-4(3H)-one 5'-phosphate + NAD(+) = 2,5-diamino-6-(1-D-ribosylamino)pyrimidin-4(3H)-one 5'-phosphate + NADH + H(+)</text>
        <dbReference type="Rhea" id="RHEA:27274"/>
        <dbReference type="ChEBI" id="CHEBI:15378"/>
        <dbReference type="ChEBI" id="CHEBI:57540"/>
        <dbReference type="ChEBI" id="CHEBI:57945"/>
        <dbReference type="ChEBI" id="CHEBI:58890"/>
        <dbReference type="ChEBI" id="CHEBI:59545"/>
        <dbReference type="EC" id="1.1.1.302"/>
    </reaction>
</comment>
<evidence type="ECO:0000256" key="4">
    <source>
        <dbReference type="ARBA" id="ARBA00012851"/>
    </source>
</evidence>
<evidence type="ECO:0000256" key="9">
    <source>
        <dbReference type="ARBA" id="ARBA00030073"/>
    </source>
</evidence>
<dbReference type="EC" id="1.1.1.302" evidence="4"/>
<dbReference type="PANTHER" id="PTHR38011">
    <property type="entry name" value="DIHYDROFOLATE REDUCTASE FAMILY PROTEIN (AFU_ORTHOLOGUE AFUA_8G06820)"/>
    <property type="match status" value="1"/>
</dbReference>
<dbReference type="NCBIfam" id="TIGR00227">
    <property type="entry name" value="ribD_Cterm"/>
    <property type="match status" value="1"/>
</dbReference>
<dbReference type="InterPro" id="IPR002734">
    <property type="entry name" value="RibDG_C"/>
</dbReference>
<evidence type="ECO:0000256" key="6">
    <source>
        <dbReference type="ARBA" id="ARBA00022619"/>
    </source>
</evidence>
<dbReference type="OrthoDB" id="5432at2759"/>
<dbReference type="Gene3D" id="3.40.430.10">
    <property type="entry name" value="Dihydrofolate Reductase, subunit A"/>
    <property type="match status" value="1"/>
</dbReference>
<evidence type="ECO:0000256" key="3">
    <source>
        <dbReference type="ARBA" id="ARBA00009723"/>
    </source>
</evidence>
<dbReference type="SUPFAM" id="SSF53597">
    <property type="entry name" value="Dihydrofolate reductase-like"/>
    <property type="match status" value="1"/>
</dbReference>
<proteinExistence type="inferred from homology"/>
<dbReference type="InterPro" id="IPR011549">
    <property type="entry name" value="RibD_C"/>
</dbReference>
<evidence type="ECO:0000313" key="14">
    <source>
        <dbReference type="EMBL" id="KAH3673539.1"/>
    </source>
</evidence>
<reference evidence="14" key="2">
    <citation type="submission" date="2021-01" db="EMBL/GenBank/DDBJ databases">
        <authorList>
            <person name="Schikora-Tamarit M.A."/>
        </authorList>
    </citation>
    <scope>NUCLEOTIDE SEQUENCE</scope>
    <source>
        <strain evidence="14">CBS6341</strain>
    </source>
</reference>
<dbReference type="AlphaFoldDB" id="A0A9P8PLE1"/>
<evidence type="ECO:0000256" key="10">
    <source>
        <dbReference type="ARBA" id="ARBA00031630"/>
    </source>
</evidence>
<comment type="catalytic activity">
    <reaction evidence="12">
        <text>2,5-diamino-6-(1-D-ribitylamino)pyrimidin-4(3H)-one 5'-phosphate + NADP(+) = 2,5-diamino-6-(1-D-ribosylamino)pyrimidin-4(3H)-one 5'-phosphate + NADPH + H(+)</text>
        <dbReference type="Rhea" id="RHEA:27278"/>
        <dbReference type="ChEBI" id="CHEBI:15378"/>
        <dbReference type="ChEBI" id="CHEBI:57783"/>
        <dbReference type="ChEBI" id="CHEBI:58349"/>
        <dbReference type="ChEBI" id="CHEBI:58890"/>
        <dbReference type="ChEBI" id="CHEBI:59545"/>
        <dbReference type="EC" id="1.1.1.302"/>
    </reaction>
</comment>
<comment type="caution">
    <text evidence="14">The sequence shown here is derived from an EMBL/GenBank/DDBJ whole genome shotgun (WGS) entry which is preliminary data.</text>
</comment>
<accession>A0A9P8PLE1</accession>
<dbReference type="InterPro" id="IPR050765">
    <property type="entry name" value="Riboflavin_Biosynth_HTPR"/>
</dbReference>
<dbReference type="GO" id="GO:0050661">
    <property type="term" value="F:NADP binding"/>
    <property type="evidence" value="ECO:0007669"/>
    <property type="project" value="InterPro"/>
</dbReference>
<reference evidence="14" key="1">
    <citation type="journal article" date="2021" name="Open Biol.">
        <title>Shared evolutionary footprints suggest mitochondrial oxidative damage underlies multiple complex I losses in fungi.</title>
        <authorList>
            <person name="Schikora-Tamarit M.A."/>
            <person name="Marcet-Houben M."/>
            <person name="Nosek J."/>
            <person name="Gabaldon T."/>
        </authorList>
    </citation>
    <scope>NUCLEOTIDE SEQUENCE</scope>
    <source>
        <strain evidence="14">CBS6341</strain>
    </source>
</reference>
<evidence type="ECO:0000256" key="2">
    <source>
        <dbReference type="ARBA" id="ARBA00005104"/>
    </source>
</evidence>
<sequence length="248" mass="27776">MSHIFPLPSDLPEFLSPYLPKSVEAKPFVTLTYAQSLDSKIAAKPGTRTAISHLETKTMTHYLRSVHDGILIGSGTVLADDPGLNCRFKENGNINTPRPIILDPSFKWDYKGSKLELLVSRNESLKPWIIINDDSNDNIKEKIQYVENSGGRIIKIARNSDGKIKWEDILKTLHRLRIKSLMIEGGAKIINDLLERDDLVNSLIVTIGPTFLGQQGVDVSPLELVKLENTQWWTGTQDVILAANLQHN</sequence>
<evidence type="ECO:0000256" key="8">
    <source>
        <dbReference type="ARBA" id="ARBA00023002"/>
    </source>
</evidence>
<keyword evidence="6" id="KW-0686">Riboflavin biosynthesis</keyword>
<comment type="function">
    <text evidence="1">Catalyzes an early step in riboflavin biosynthesis, the NADPH-dependent reduction of the ribose side chain of 2,5-diamino-6-ribosylamino-4(3H)-pyrimidinone 5'-phosphate, yielding 2,5-diamino-6-ribitylamino-4(3H)-pyrimidinone 5'-phosphate.</text>
</comment>
<dbReference type="Proteomes" id="UP000769528">
    <property type="component" value="Unassembled WGS sequence"/>
</dbReference>
<keyword evidence="7" id="KW-0521">NADP</keyword>
<dbReference type="Pfam" id="PF01872">
    <property type="entry name" value="RibD_C"/>
    <property type="match status" value="1"/>
</dbReference>
<keyword evidence="8" id="KW-0560">Oxidoreductase</keyword>
<organism evidence="14 15">
    <name type="scientific">Wickerhamomyces mucosus</name>
    <dbReference type="NCBI Taxonomy" id="1378264"/>
    <lineage>
        <taxon>Eukaryota</taxon>
        <taxon>Fungi</taxon>
        <taxon>Dikarya</taxon>
        <taxon>Ascomycota</taxon>
        <taxon>Saccharomycotina</taxon>
        <taxon>Saccharomycetes</taxon>
        <taxon>Phaffomycetales</taxon>
        <taxon>Wickerhamomycetaceae</taxon>
        <taxon>Wickerhamomyces</taxon>
    </lineage>
</organism>
<gene>
    <name evidence="14" type="ORF">WICMUC_003646</name>
</gene>
<dbReference type="PANTHER" id="PTHR38011:SF7">
    <property type="entry name" value="2,5-DIAMINO-6-RIBOSYLAMINO-4(3H)-PYRIMIDINONE 5'-PHOSPHATE REDUCTASE"/>
    <property type="match status" value="1"/>
</dbReference>
<comment type="similarity">
    <text evidence="3">Belongs to the HTP reductase family.</text>
</comment>
<evidence type="ECO:0000313" key="15">
    <source>
        <dbReference type="Proteomes" id="UP000769528"/>
    </source>
</evidence>
<evidence type="ECO:0000256" key="5">
    <source>
        <dbReference type="ARBA" id="ARBA00015035"/>
    </source>
</evidence>
<feature type="domain" description="Bacterial bifunctional deaminase-reductase C-terminal" evidence="13">
    <location>
        <begin position="27"/>
        <end position="241"/>
    </location>
</feature>
<dbReference type="InterPro" id="IPR024072">
    <property type="entry name" value="DHFR-like_dom_sf"/>
</dbReference>
<evidence type="ECO:0000256" key="1">
    <source>
        <dbReference type="ARBA" id="ARBA00003555"/>
    </source>
</evidence>
<name>A0A9P8PLE1_9ASCO</name>
<evidence type="ECO:0000256" key="11">
    <source>
        <dbReference type="ARBA" id="ARBA00047550"/>
    </source>
</evidence>